<dbReference type="SUPFAM" id="SSF52058">
    <property type="entry name" value="L domain-like"/>
    <property type="match status" value="1"/>
</dbReference>
<keyword evidence="7" id="KW-0418">Kinase</keyword>
<dbReference type="InterPro" id="IPR011009">
    <property type="entry name" value="Kinase-like_dom_sf"/>
</dbReference>
<dbReference type="Gene3D" id="3.80.10.10">
    <property type="entry name" value="Ribonuclease Inhibitor"/>
    <property type="match status" value="1"/>
</dbReference>
<dbReference type="InterPro" id="IPR008271">
    <property type="entry name" value="Ser/Thr_kinase_AS"/>
</dbReference>
<dbReference type="Proteomes" id="UP000827721">
    <property type="component" value="Unassembled WGS sequence"/>
</dbReference>
<dbReference type="InterPro" id="IPR032675">
    <property type="entry name" value="LRR_dom_sf"/>
</dbReference>
<keyword evidence="9" id="KW-1133">Transmembrane helix</keyword>
<evidence type="ECO:0000256" key="5">
    <source>
        <dbReference type="ARBA" id="ARBA00022737"/>
    </source>
</evidence>
<dbReference type="PROSITE" id="PS50011">
    <property type="entry name" value="PROTEIN_KINASE_DOM"/>
    <property type="match status" value="1"/>
</dbReference>
<evidence type="ECO:0000313" key="14">
    <source>
        <dbReference type="Proteomes" id="UP000827721"/>
    </source>
</evidence>
<evidence type="ECO:0000256" key="2">
    <source>
        <dbReference type="ARBA" id="ARBA00022614"/>
    </source>
</evidence>
<dbReference type="InterPro" id="IPR001611">
    <property type="entry name" value="Leu-rich_rpt"/>
</dbReference>
<dbReference type="Gene3D" id="3.30.200.20">
    <property type="entry name" value="Phosphorylase Kinase, domain 1"/>
    <property type="match status" value="1"/>
</dbReference>
<keyword evidence="10" id="KW-0472">Membrane</keyword>
<name>A0ABQ8IHW2_9ROSI</name>
<feature type="binding site" evidence="11">
    <location>
        <position position="302"/>
    </location>
    <ligand>
        <name>ATP</name>
        <dbReference type="ChEBI" id="CHEBI:30616"/>
    </ligand>
</feature>
<evidence type="ECO:0000256" key="3">
    <source>
        <dbReference type="ARBA" id="ARBA00022679"/>
    </source>
</evidence>
<keyword evidence="14" id="KW-1185">Reference proteome</keyword>
<dbReference type="InterPro" id="IPR017441">
    <property type="entry name" value="Protein_kinase_ATP_BS"/>
</dbReference>
<comment type="subcellular location">
    <subcellularLocation>
        <location evidence="1">Membrane</location>
    </subcellularLocation>
</comment>
<dbReference type="SUPFAM" id="SSF56112">
    <property type="entry name" value="Protein kinase-like (PK-like)"/>
    <property type="match status" value="1"/>
</dbReference>
<dbReference type="PROSITE" id="PS00107">
    <property type="entry name" value="PROTEIN_KINASE_ATP"/>
    <property type="match status" value="1"/>
</dbReference>
<accession>A0ABQ8IHW2</accession>
<protein>
    <recommendedName>
        <fullName evidence="12">Protein kinase domain-containing protein</fullName>
    </recommendedName>
</protein>
<evidence type="ECO:0000256" key="9">
    <source>
        <dbReference type="ARBA" id="ARBA00022989"/>
    </source>
</evidence>
<reference evidence="13 14" key="1">
    <citation type="submission" date="2021-02" db="EMBL/GenBank/DDBJ databases">
        <title>Plant Genome Project.</title>
        <authorList>
            <person name="Zhang R.-G."/>
        </authorList>
    </citation>
    <scope>NUCLEOTIDE SEQUENCE [LARGE SCALE GENOMIC DNA]</scope>
    <source>
        <tissue evidence="13">Leaves</tissue>
    </source>
</reference>
<evidence type="ECO:0000256" key="7">
    <source>
        <dbReference type="ARBA" id="ARBA00022777"/>
    </source>
</evidence>
<keyword evidence="6 11" id="KW-0547">Nucleotide-binding</keyword>
<evidence type="ECO:0000256" key="8">
    <source>
        <dbReference type="ARBA" id="ARBA00022840"/>
    </source>
</evidence>
<evidence type="ECO:0000256" key="4">
    <source>
        <dbReference type="ARBA" id="ARBA00022692"/>
    </source>
</evidence>
<feature type="domain" description="Protein kinase" evidence="12">
    <location>
        <begin position="274"/>
        <end position="509"/>
    </location>
</feature>
<dbReference type="InterPro" id="IPR051809">
    <property type="entry name" value="Plant_receptor-like_S/T_kinase"/>
</dbReference>
<proteinExistence type="predicted"/>
<dbReference type="PANTHER" id="PTHR27008">
    <property type="entry name" value="OS04G0122200 PROTEIN"/>
    <property type="match status" value="1"/>
</dbReference>
<dbReference type="InterPro" id="IPR000719">
    <property type="entry name" value="Prot_kinase_dom"/>
</dbReference>
<dbReference type="Gene3D" id="1.10.510.10">
    <property type="entry name" value="Transferase(Phosphotransferase) domain 1"/>
    <property type="match status" value="1"/>
</dbReference>
<keyword evidence="8 11" id="KW-0067">ATP-binding</keyword>
<evidence type="ECO:0000259" key="12">
    <source>
        <dbReference type="PROSITE" id="PS50011"/>
    </source>
</evidence>
<gene>
    <name evidence="13" type="ORF">JRO89_XS02G0277600</name>
</gene>
<dbReference type="Pfam" id="PF00069">
    <property type="entry name" value="Pkinase"/>
    <property type="match status" value="1"/>
</dbReference>
<evidence type="ECO:0000256" key="10">
    <source>
        <dbReference type="ARBA" id="ARBA00023136"/>
    </source>
</evidence>
<keyword evidence="5" id="KW-0677">Repeat</keyword>
<dbReference type="PANTHER" id="PTHR27008:SF398">
    <property type="entry name" value="PROTEIN KINASE DOMAIN-CONTAINING PROTEIN"/>
    <property type="match status" value="1"/>
</dbReference>
<evidence type="ECO:0000256" key="11">
    <source>
        <dbReference type="PROSITE-ProRule" id="PRU10141"/>
    </source>
</evidence>
<dbReference type="EMBL" id="JAFEMO010000002">
    <property type="protein sequence ID" value="KAH7576014.1"/>
    <property type="molecule type" value="Genomic_DNA"/>
</dbReference>
<organism evidence="13 14">
    <name type="scientific">Xanthoceras sorbifolium</name>
    <dbReference type="NCBI Taxonomy" id="99658"/>
    <lineage>
        <taxon>Eukaryota</taxon>
        <taxon>Viridiplantae</taxon>
        <taxon>Streptophyta</taxon>
        <taxon>Embryophyta</taxon>
        <taxon>Tracheophyta</taxon>
        <taxon>Spermatophyta</taxon>
        <taxon>Magnoliopsida</taxon>
        <taxon>eudicotyledons</taxon>
        <taxon>Gunneridae</taxon>
        <taxon>Pentapetalae</taxon>
        <taxon>rosids</taxon>
        <taxon>malvids</taxon>
        <taxon>Sapindales</taxon>
        <taxon>Sapindaceae</taxon>
        <taxon>Xanthoceroideae</taxon>
        <taxon>Xanthoceras</taxon>
    </lineage>
</organism>
<keyword evidence="4" id="KW-0812">Transmembrane</keyword>
<sequence length="509" mass="56856">MHSKFILELGFNLFSGFIPSTIGNGLTSLQWLSLVGNNFTSTTTDLSFLTSLTNCKNLRRASFSGNPLNDFLPTSIGNLSNPLERIYFYSCNISGNIPREIGNLKKLMILSLGGNELTGSIPATLGKSKQLQGLFLQLKQFEGSIPNDLFHSDKLVELYLRNNKLSGAIPPCFGNMTSLRTLSLSSNGLSSVIAPSLWNLKDILHINLSSNSLIGTLPLAFGNLKVVIDVDLSRNHLTENIERGGAKNNDVDVSQRAIWRRISYQELVRATEGFSESNLLGRGGFGLVFKGKLLDGMEIAVKVFHVQMERALRSFDVECEVLSGICHRNLVKIINSCTNEDLKALVLEYMPNGSLSKCLYSNEFFMYILQRLNILINVASALEYLHFDYSIPIVHCDIKPSNVLLDQDMVRHLSDFGIAKLLGEEESMTQTQTQTLATFGYIAPEGRVSRKGDVHSYGIMLMETFIKKKPTNEIFTEEMSLRHWVVDSFNRSVMEVVDNDLLPMEDTHF</sequence>
<dbReference type="Pfam" id="PF13855">
    <property type="entry name" value="LRR_8"/>
    <property type="match status" value="1"/>
</dbReference>
<evidence type="ECO:0000256" key="1">
    <source>
        <dbReference type="ARBA" id="ARBA00004370"/>
    </source>
</evidence>
<evidence type="ECO:0000313" key="13">
    <source>
        <dbReference type="EMBL" id="KAH7576014.1"/>
    </source>
</evidence>
<keyword evidence="3" id="KW-0808">Transferase</keyword>
<dbReference type="Pfam" id="PF00560">
    <property type="entry name" value="LRR_1"/>
    <property type="match status" value="2"/>
</dbReference>
<dbReference type="PROSITE" id="PS00108">
    <property type="entry name" value="PROTEIN_KINASE_ST"/>
    <property type="match status" value="1"/>
</dbReference>
<keyword evidence="2" id="KW-0433">Leucine-rich repeat</keyword>
<dbReference type="SMART" id="SM00220">
    <property type="entry name" value="S_TKc"/>
    <property type="match status" value="1"/>
</dbReference>
<evidence type="ECO:0000256" key="6">
    <source>
        <dbReference type="ARBA" id="ARBA00022741"/>
    </source>
</evidence>
<comment type="caution">
    <text evidence="13">The sequence shown here is derived from an EMBL/GenBank/DDBJ whole genome shotgun (WGS) entry which is preliminary data.</text>
</comment>